<dbReference type="InterPro" id="IPR001505">
    <property type="entry name" value="Copper_CuA"/>
</dbReference>
<comment type="cofactor">
    <cofactor evidence="18">
        <name>Cu cation</name>
        <dbReference type="ChEBI" id="CHEBI:23378"/>
    </cofactor>
    <text evidence="18">Binds a copper A center.</text>
</comment>
<evidence type="ECO:0000256" key="16">
    <source>
        <dbReference type="PROSITE-ProRule" id="PRU00433"/>
    </source>
</evidence>
<name>A0ABM6JGF4_9GAMM</name>
<evidence type="ECO:0000256" key="3">
    <source>
        <dbReference type="ARBA" id="ARBA00022448"/>
    </source>
</evidence>
<dbReference type="PANTHER" id="PTHR22888:SF9">
    <property type="entry name" value="CYTOCHROME C OXIDASE SUBUNIT 2"/>
    <property type="match status" value="1"/>
</dbReference>
<keyword evidence="4 16" id="KW-0349">Heme</keyword>
<evidence type="ECO:0000256" key="2">
    <source>
        <dbReference type="ARBA" id="ARBA00007866"/>
    </source>
</evidence>
<keyword evidence="8" id="KW-1278">Translocase</keyword>
<dbReference type="EMBL" id="CP020472">
    <property type="protein sequence ID" value="ARD20544.1"/>
    <property type="molecule type" value="Genomic_DNA"/>
</dbReference>
<feature type="chain" id="PRO_5046490103" description="Cytochrome c oxidase subunit 2" evidence="21">
    <location>
        <begin position="20"/>
        <end position="522"/>
    </location>
</feature>
<keyword evidence="9 17" id="KW-0249">Electron transport</keyword>
<evidence type="ECO:0000313" key="25">
    <source>
        <dbReference type="EMBL" id="ARD20544.1"/>
    </source>
</evidence>
<dbReference type="PROSITE" id="PS50999">
    <property type="entry name" value="COX2_TM"/>
    <property type="match status" value="1"/>
</dbReference>
<evidence type="ECO:0000256" key="12">
    <source>
        <dbReference type="ARBA" id="ARBA00023008"/>
    </source>
</evidence>
<keyword evidence="13 20" id="KW-0472">Membrane</keyword>
<evidence type="ECO:0000256" key="11">
    <source>
        <dbReference type="ARBA" id="ARBA00023004"/>
    </source>
</evidence>
<dbReference type="NCBIfam" id="TIGR02866">
    <property type="entry name" value="CoxB"/>
    <property type="match status" value="1"/>
</dbReference>
<dbReference type="InterPro" id="IPR011759">
    <property type="entry name" value="Cyt_c_oxidase_su2_TM_dom"/>
</dbReference>
<organism evidence="25 26">
    <name type="scientific">Shewanella japonica</name>
    <dbReference type="NCBI Taxonomy" id="93973"/>
    <lineage>
        <taxon>Bacteria</taxon>
        <taxon>Pseudomonadati</taxon>
        <taxon>Pseudomonadota</taxon>
        <taxon>Gammaproteobacteria</taxon>
        <taxon>Alteromonadales</taxon>
        <taxon>Shewanellaceae</taxon>
        <taxon>Shewanella</taxon>
    </lineage>
</organism>
<evidence type="ECO:0000256" key="4">
    <source>
        <dbReference type="ARBA" id="ARBA00022617"/>
    </source>
</evidence>
<evidence type="ECO:0000256" key="17">
    <source>
        <dbReference type="RuleBase" id="RU000456"/>
    </source>
</evidence>
<accession>A0ABM6JGF4</accession>
<comment type="similarity">
    <text evidence="2 17">Belongs to the cytochrome c oxidase subunit 2 family.</text>
</comment>
<dbReference type="InterPro" id="IPR036909">
    <property type="entry name" value="Cyt_c-like_dom_sf"/>
</dbReference>
<dbReference type="PROSITE" id="PS51007">
    <property type="entry name" value="CYTC"/>
    <property type="match status" value="2"/>
</dbReference>
<keyword evidence="3 17" id="KW-0813">Transport</keyword>
<comment type="catalytic activity">
    <reaction evidence="15 18">
        <text>4 Fe(II)-[cytochrome c] + O2 + 8 H(+)(in) = 4 Fe(III)-[cytochrome c] + 2 H2O + 4 H(+)(out)</text>
        <dbReference type="Rhea" id="RHEA:11436"/>
        <dbReference type="Rhea" id="RHEA-COMP:10350"/>
        <dbReference type="Rhea" id="RHEA-COMP:14399"/>
        <dbReference type="ChEBI" id="CHEBI:15377"/>
        <dbReference type="ChEBI" id="CHEBI:15378"/>
        <dbReference type="ChEBI" id="CHEBI:15379"/>
        <dbReference type="ChEBI" id="CHEBI:29033"/>
        <dbReference type="ChEBI" id="CHEBI:29034"/>
        <dbReference type="EC" id="7.1.1.9"/>
    </reaction>
</comment>
<evidence type="ECO:0000256" key="5">
    <source>
        <dbReference type="ARBA" id="ARBA00022660"/>
    </source>
</evidence>
<dbReference type="Proteomes" id="UP000191820">
    <property type="component" value="Chromosome"/>
</dbReference>
<dbReference type="Pfam" id="PF13442">
    <property type="entry name" value="Cytochrome_CBB3"/>
    <property type="match status" value="2"/>
</dbReference>
<dbReference type="PROSITE" id="PS50857">
    <property type="entry name" value="COX2_CUA"/>
    <property type="match status" value="1"/>
</dbReference>
<keyword evidence="5 17" id="KW-0679">Respiratory chain</keyword>
<keyword evidence="11 16" id="KW-0408">Iron</keyword>
<evidence type="ECO:0000256" key="10">
    <source>
        <dbReference type="ARBA" id="ARBA00022989"/>
    </source>
</evidence>
<evidence type="ECO:0000256" key="9">
    <source>
        <dbReference type="ARBA" id="ARBA00022982"/>
    </source>
</evidence>
<comment type="function">
    <text evidence="14 18">Subunits I and II form the functional core of the enzyme complex. Electrons originating in cytochrome c are transferred via heme a and Cu(A) to the binuclear center formed by heme a3 and Cu(B).</text>
</comment>
<reference evidence="25 26" key="1">
    <citation type="submission" date="2017-03" db="EMBL/GenBank/DDBJ databases">
        <title>Genome sequencing of Shewanella japonica KCTC 22435.</title>
        <authorList>
            <person name="Kim K.M."/>
        </authorList>
    </citation>
    <scope>NUCLEOTIDE SEQUENCE [LARGE SCALE GENOMIC DNA]</scope>
    <source>
        <strain evidence="25 26">KCTC 22435</strain>
    </source>
</reference>
<dbReference type="InterPro" id="IPR014222">
    <property type="entry name" value="Cyt_c_oxidase_su2"/>
</dbReference>
<dbReference type="Gene3D" id="2.60.40.420">
    <property type="entry name" value="Cupredoxins - blue copper proteins"/>
    <property type="match status" value="1"/>
</dbReference>
<evidence type="ECO:0000313" key="26">
    <source>
        <dbReference type="Proteomes" id="UP000191820"/>
    </source>
</evidence>
<feature type="domain" description="Cytochrome c" evidence="24">
    <location>
        <begin position="275"/>
        <end position="355"/>
    </location>
</feature>
<keyword evidence="12 18" id="KW-0186">Copper</keyword>
<dbReference type="InterPro" id="IPR009056">
    <property type="entry name" value="Cyt_c-like_dom"/>
</dbReference>
<keyword evidence="21" id="KW-0732">Signal</keyword>
<comment type="subcellular location">
    <subcellularLocation>
        <location evidence="17">Cell membrane</location>
        <topology evidence="17">Multi-pass membrane protein</topology>
    </subcellularLocation>
    <subcellularLocation>
        <location evidence="1">Membrane</location>
        <topology evidence="1">Multi-pass membrane protein</topology>
    </subcellularLocation>
</comment>
<evidence type="ECO:0000259" key="24">
    <source>
        <dbReference type="PROSITE" id="PS51007"/>
    </source>
</evidence>
<evidence type="ECO:0000259" key="23">
    <source>
        <dbReference type="PROSITE" id="PS50999"/>
    </source>
</evidence>
<dbReference type="Gene3D" id="1.10.760.10">
    <property type="entry name" value="Cytochrome c-like domain"/>
    <property type="match status" value="2"/>
</dbReference>
<feature type="transmembrane region" description="Helical" evidence="20">
    <location>
        <begin position="85"/>
        <end position="103"/>
    </location>
</feature>
<protein>
    <recommendedName>
        <fullName evidence="18">Cytochrome c oxidase subunit 2</fullName>
        <ecNumber evidence="18">7.1.1.9</ecNumber>
    </recommendedName>
</protein>
<evidence type="ECO:0000256" key="13">
    <source>
        <dbReference type="ARBA" id="ARBA00023136"/>
    </source>
</evidence>
<dbReference type="PROSITE" id="PS00078">
    <property type="entry name" value="COX2"/>
    <property type="match status" value="1"/>
</dbReference>
<sequence>MKRLLYGLMVLFFAVPLAAADMPLNMTQGVTEISGKVYDLHMIILYICCAIGVVVFGIMIYSMIYHRKSKGAVPADFHDSTKVEIAWTVVPFLILIGMAIPATKTLIAMEDPSDAELTIKVTGSQWKWHYSYFNEDVEFYSLLSTPADQITGTETKTETYLLEVDKPLVLPINRKVRFLMTSDDVIHSWWVPAFAVKKDANPGFINEAWTKIDKVGTYRGQCAELCGKDHGFMPVVVEAVSEADFEQWLKDQKQLTADAKAAAEASLSQTLTFDELMAQGEQVYMGRCAACHQPNGAGLPGVFPSLIGSPIIKGSVAGHIDIVVNGQPGTAMQAFAKQLTATEIAAVVTYERNAWGNDSGDVVQAADVNSGGAPSDASSASDKPTPVTLPAELPATQPEVEQVVADVVEEATPDVVMDDLSMDELMAMGEQVYLSSCAACHQAAGTGLPGAFPALVGSPLVMGPVEGHLEVVINGQPGTAMQGFSSILSPQQLAAVVTYERNAWGNNTGDAVQATDVVGHGK</sequence>
<dbReference type="SUPFAM" id="SSF49503">
    <property type="entry name" value="Cupredoxins"/>
    <property type="match status" value="1"/>
</dbReference>
<keyword evidence="6 17" id="KW-0812">Transmembrane</keyword>
<dbReference type="SUPFAM" id="SSF46626">
    <property type="entry name" value="Cytochrome c"/>
    <property type="match status" value="2"/>
</dbReference>
<evidence type="ECO:0000256" key="18">
    <source>
        <dbReference type="RuleBase" id="RU004024"/>
    </source>
</evidence>
<feature type="domain" description="Cytochrome oxidase subunit II transmembrane region profile" evidence="23">
    <location>
        <begin position="18"/>
        <end position="113"/>
    </location>
</feature>
<feature type="region of interest" description="Disordered" evidence="19">
    <location>
        <begin position="361"/>
        <end position="396"/>
    </location>
</feature>
<dbReference type="PANTHER" id="PTHR22888">
    <property type="entry name" value="CYTOCHROME C OXIDASE, SUBUNIT II"/>
    <property type="match status" value="1"/>
</dbReference>
<dbReference type="Pfam" id="PF00116">
    <property type="entry name" value="COX2"/>
    <property type="match status" value="1"/>
</dbReference>
<dbReference type="Pfam" id="PF02790">
    <property type="entry name" value="COX2_TM"/>
    <property type="match status" value="1"/>
</dbReference>
<evidence type="ECO:0000256" key="8">
    <source>
        <dbReference type="ARBA" id="ARBA00022967"/>
    </source>
</evidence>
<keyword evidence="7 16" id="KW-0479">Metal-binding</keyword>
<feature type="compositionally biased region" description="Low complexity" evidence="19">
    <location>
        <begin position="370"/>
        <end position="382"/>
    </location>
</feature>
<gene>
    <name evidence="25" type="ORF">SJ2017_0195</name>
</gene>
<proteinExistence type="inferred from homology"/>
<feature type="domain" description="Cytochrome c" evidence="24">
    <location>
        <begin position="424"/>
        <end position="504"/>
    </location>
</feature>
<dbReference type="InterPro" id="IPR036257">
    <property type="entry name" value="Cyt_c_oxidase_su2_TM_sf"/>
</dbReference>
<evidence type="ECO:0000256" key="7">
    <source>
        <dbReference type="ARBA" id="ARBA00022723"/>
    </source>
</evidence>
<dbReference type="EC" id="7.1.1.9" evidence="18"/>
<evidence type="ECO:0000256" key="21">
    <source>
        <dbReference type="SAM" id="SignalP"/>
    </source>
</evidence>
<dbReference type="InterPro" id="IPR045187">
    <property type="entry name" value="CcO_II"/>
</dbReference>
<evidence type="ECO:0000256" key="19">
    <source>
        <dbReference type="SAM" id="MobiDB-lite"/>
    </source>
</evidence>
<dbReference type="SUPFAM" id="SSF81464">
    <property type="entry name" value="Cytochrome c oxidase subunit II-like, transmembrane region"/>
    <property type="match status" value="1"/>
</dbReference>
<evidence type="ECO:0000256" key="6">
    <source>
        <dbReference type="ARBA" id="ARBA00022692"/>
    </source>
</evidence>
<evidence type="ECO:0000256" key="15">
    <source>
        <dbReference type="ARBA" id="ARBA00047816"/>
    </source>
</evidence>
<keyword evidence="26" id="KW-1185">Reference proteome</keyword>
<evidence type="ECO:0000256" key="14">
    <source>
        <dbReference type="ARBA" id="ARBA00024688"/>
    </source>
</evidence>
<dbReference type="RefSeq" id="WP_065110193.1">
    <property type="nucleotide sequence ID" value="NZ_CP020472.1"/>
</dbReference>
<dbReference type="PRINTS" id="PR01166">
    <property type="entry name" value="CYCOXIDASEII"/>
</dbReference>
<feature type="signal peptide" evidence="21">
    <location>
        <begin position="1"/>
        <end position="19"/>
    </location>
</feature>
<dbReference type="Gene3D" id="1.10.287.90">
    <property type="match status" value="1"/>
</dbReference>
<feature type="domain" description="Cytochrome oxidase subunit II copper A binding" evidence="22">
    <location>
        <begin position="114"/>
        <end position="251"/>
    </location>
</feature>
<evidence type="ECO:0000259" key="22">
    <source>
        <dbReference type="PROSITE" id="PS50857"/>
    </source>
</evidence>
<feature type="transmembrane region" description="Helical" evidence="20">
    <location>
        <begin position="43"/>
        <end position="64"/>
    </location>
</feature>
<evidence type="ECO:0000256" key="20">
    <source>
        <dbReference type="SAM" id="Phobius"/>
    </source>
</evidence>
<evidence type="ECO:0000256" key="1">
    <source>
        <dbReference type="ARBA" id="ARBA00004141"/>
    </source>
</evidence>
<keyword evidence="10 20" id="KW-1133">Transmembrane helix</keyword>
<dbReference type="InterPro" id="IPR002429">
    <property type="entry name" value="CcO_II-like_C"/>
</dbReference>
<dbReference type="InterPro" id="IPR008972">
    <property type="entry name" value="Cupredoxin"/>
</dbReference>